<dbReference type="HOGENOM" id="CLU_3141761_0_0_5"/>
<geneLocation type="plasmid" evidence="1 2">
    <name>pTM3</name>
</geneLocation>
<keyword evidence="2" id="KW-1185">Reference proteome</keyword>
<dbReference type="KEGG" id="tmo:TMO_c0469"/>
<protein>
    <submittedName>
        <fullName evidence="1">Uncharacterized protein</fullName>
    </submittedName>
</protein>
<proteinExistence type="predicted"/>
<gene>
    <name evidence="1" type="ordered locus">TMO_c0469</name>
</gene>
<dbReference type="EMBL" id="CP003239">
    <property type="protein sequence ID" value="AFK57079.1"/>
    <property type="molecule type" value="Genomic_DNA"/>
</dbReference>
<evidence type="ECO:0000313" key="1">
    <source>
        <dbReference type="EMBL" id="AFK57079.1"/>
    </source>
</evidence>
<evidence type="ECO:0000313" key="2">
    <source>
        <dbReference type="Proteomes" id="UP000005258"/>
    </source>
</evidence>
<sequence length="49" mass="5615">MVEKPAQGSSHQDHMIAQRQCYPEATRFDAPVEHLGEITLLKLIRINNQ</sequence>
<name>I3TWE1_TISMK</name>
<organism evidence="1 2">
    <name type="scientific">Tistrella mobilis (strain KA081020-065)</name>
    <dbReference type="NCBI Taxonomy" id="1110502"/>
    <lineage>
        <taxon>Bacteria</taxon>
        <taxon>Pseudomonadati</taxon>
        <taxon>Pseudomonadota</taxon>
        <taxon>Alphaproteobacteria</taxon>
        <taxon>Geminicoccales</taxon>
        <taxon>Geminicoccaceae</taxon>
        <taxon>Tistrella</taxon>
    </lineage>
</organism>
<dbReference type="Proteomes" id="UP000005258">
    <property type="component" value="Plasmid pTM3"/>
</dbReference>
<reference evidence="1 2" key="1">
    <citation type="journal article" date="2012" name="J. Am. Chem. Soc.">
        <title>Bacterial biosynthesis and maturation of the didemnin anti-cancer agents.</title>
        <authorList>
            <person name="Xu Y."/>
            <person name="Kersten R.D."/>
            <person name="Nam S.J."/>
            <person name="Lu L."/>
            <person name="Al-Suwailem A.M."/>
            <person name="Zheng H."/>
            <person name="Fenical W."/>
            <person name="Dorrestein P.C."/>
            <person name="Moore B.S."/>
            <person name="Qian P.Y."/>
        </authorList>
    </citation>
    <scope>NUCLEOTIDE SEQUENCE [LARGE SCALE GENOMIC DNA]</scope>
    <source>
        <strain evidence="1 2">KA081020-065</strain>
    </source>
</reference>
<accession>I3TWE1</accession>
<dbReference type="AlphaFoldDB" id="I3TWE1"/>
<keyword evidence="1" id="KW-0614">Plasmid</keyword>